<evidence type="ECO:0000256" key="3">
    <source>
        <dbReference type="ARBA" id="ARBA00022692"/>
    </source>
</evidence>
<reference evidence="10 11" key="1">
    <citation type="submission" date="2019-03" db="EMBL/GenBank/DDBJ databases">
        <title>Metabolic potential of uncultured bacteria and archaea associated with petroleum seepage in deep-sea sediments.</title>
        <authorList>
            <person name="Dong X."/>
            <person name="Hubert C."/>
        </authorList>
    </citation>
    <scope>NUCLEOTIDE SEQUENCE [LARGE SCALE GENOMIC DNA]</scope>
    <source>
        <strain evidence="10">E29_bin28</strain>
    </source>
</reference>
<keyword evidence="5 7" id="KW-1133">Transmembrane helix</keyword>
<feature type="transmembrane region" description="Helical" evidence="7">
    <location>
        <begin position="175"/>
        <end position="198"/>
    </location>
</feature>
<keyword evidence="4" id="KW-0378">Hydrolase</keyword>
<dbReference type="PANTHER" id="PTHR43156:SF2">
    <property type="entry name" value="STAGE II SPORULATION PROTEIN E"/>
    <property type="match status" value="1"/>
</dbReference>
<evidence type="ECO:0000256" key="5">
    <source>
        <dbReference type="ARBA" id="ARBA00022989"/>
    </source>
</evidence>
<dbReference type="GO" id="GO:0005886">
    <property type="term" value="C:plasma membrane"/>
    <property type="evidence" value="ECO:0007669"/>
    <property type="project" value="UniProtKB-SubCell"/>
</dbReference>
<evidence type="ECO:0000256" key="7">
    <source>
        <dbReference type="SAM" id="Phobius"/>
    </source>
</evidence>
<keyword evidence="2" id="KW-1003">Cell membrane</keyword>
<dbReference type="InterPro" id="IPR029016">
    <property type="entry name" value="GAF-like_dom_sf"/>
</dbReference>
<dbReference type="Pfam" id="PF07694">
    <property type="entry name" value="5TM-5TMR_LYT"/>
    <property type="match status" value="1"/>
</dbReference>
<feature type="domain" description="GAF" evidence="8">
    <location>
        <begin position="236"/>
        <end position="401"/>
    </location>
</feature>
<keyword evidence="3 7" id="KW-0812">Transmembrane</keyword>
<dbReference type="InterPro" id="IPR011620">
    <property type="entry name" value="Sig_transdc_His_kinase_LytS_TM"/>
</dbReference>
<comment type="subcellular location">
    <subcellularLocation>
        <location evidence="1">Cell membrane</location>
        <topology evidence="1">Multi-pass membrane protein</topology>
    </subcellularLocation>
</comment>
<feature type="domain" description="PPM-type phosphatase" evidence="9">
    <location>
        <begin position="428"/>
        <end position="645"/>
    </location>
</feature>
<evidence type="ECO:0000313" key="11">
    <source>
        <dbReference type="Proteomes" id="UP000316925"/>
    </source>
</evidence>
<organism evidence="10 11">
    <name type="scientific">Aerophobetes bacterium</name>
    <dbReference type="NCBI Taxonomy" id="2030807"/>
    <lineage>
        <taxon>Bacteria</taxon>
        <taxon>Candidatus Aerophobota</taxon>
    </lineage>
</organism>
<dbReference type="PANTHER" id="PTHR43156">
    <property type="entry name" value="STAGE II SPORULATION PROTEIN E-RELATED"/>
    <property type="match status" value="1"/>
</dbReference>
<dbReference type="GO" id="GO:0071555">
    <property type="term" value="P:cell wall organization"/>
    <property type="evidence" value="ECO:0007669"/>
    <property type="project" value="InterPro"/>
</dbReference>
<dbReference type="InterPro" id="IPR036457">
    <property type="entry name" value="PPM-type-like_dom_sf"/>
</dbReference>
<dbReference type="Proteomes" id="UP000316925">
    <property type="component" value="Unassembled WGS sequence"/>
</dbReference>
<name>A0A523YRL1_UNCAE</name>
<evidence type="ECO:0000256" key="6">
    <source>
        <dbReference type="ARBA" id="ARBA00023136"/>
    </source>
</evidence>
<feature type="transmembrane region" description="Helical" evidence="7">
    <location>
        <begin position="48"/>
        <end position="66"/>
    </location>
</feature>
<sequence length="646" mass="71397">MLNSIVEVELLLLLVEKICVVIVVAYLITRTKHFHNVIDKQLTFGDRLILILAFGGFSIYGTYSGIKIFGAIANTRDLGPMIAGLVGGPFIGLGAGLIGGIHRYFLGGGFTAIPCTLATIISGLLGGLIYELRKKEFIGVLGAALFAIFMESFHMLLVLLIARPFADALQLVKEIGLPMIGANSIGVAIFALIIVNLIKEKRTSSERDRYYAELERKIYEMEKLYRLGVEVSSTLDINVVLDLCTNTTVEVLEAKMGFIFLVDEKSHQLFLGSMAKFEDERVHPQNSPSGGSVKIVKRGELRLEQGKGLAGWVVTNKKPLLVNDVDTKELLSNPIYEDCGFKIKSILCVPLLVKDRVIGVIQVCNKRKDGLFSSEDQHLLVSFAVHAAIAIENAKLYQEVAEKERMKKELEIAHRLQTSLLPDNPPQIKGYQIAAMSVPAKEVGGDFYDFIDVAHNKIGLVIGDVAGKGLPAALFMALSRSFLRAQAIGNLEAKTVMERTNRLIAHDAREGMFVTAFYAILDIPGKVLKLSNAGHNPPFLFHSSVGECEDLKVEGIALGVLDEAQFHQKEIILRKDDIVVFYTDGIVEAIDKNNQQFGVERLIKIFKDNPHLQVSQLIKSIKKKVEEFTEGQPQFDDFTLMLIKVT</sequence>
<feature type="transmembrane region" description="Helical" evidence="7">
    <location>
        <begin position="104"/>
        <end position="130"/>
    </location>
</feature>
<dbReference type="EMBL" id="SOIJ01000033">
    <property type="protein sequence ID" value="TET94128.1"/>
    <property type="molecule type" value="Genomic_DNA"/>
</dbReference>
<dbReference type="SUPFAM" id="SSF55781">
    <property type="entry name" value="GAF domain-like"/>
    <property type="match status" value="1"/>
</dbReference>
<gene>
    <name evidence="10" type="ORF">E3J33_00665</name>
</gene>
<keyword evidence="6 7" id="KW-0472">Membrane</keyword>
<feature type="transmembrane region" description="Helical" evidence="7">
    <location>
        <begin position="78"/>
        <end position="98"/>
    </location>
</feature>
<dbReference type="Gene3D" id="1.10.1760.20">
    <property type="match status" value="1"/>
</dbReference>
<evidence type="ECO:0000256" key="2">
    <source>
        <dbReference type="ARBA" id="ARBA00022475"/>
    </source>
</evidence>
<dbReference type="SUPFAM" id="SSF81606">
    <property type="entry name" value="PP2C-like"/>
    <property type="match status" value="1"/>
</dbReference>
<evidence type="ECO:0000256" key="4">
    <source>
        <dbReference type="ARBA" id="ARBA00022801"/>
    </source>
</evidence>
<dbReference type="Gene3D" id="3.60.40.10">
    <property type="entry name" value="PPM-type phosphatase domain"/>
    <property type="match status" value="1"/>
</dbReference>
<dbReference type="SMART" id="SM00065">
    <property type="entry name" value="GAF"/>
    <property type="match status" value="1"/>
</dbReference>
<dbReference type="AlphaFoldDB" id="A0A523YRL1"/>
<evidence type="ECO:0000259" key="8">
    <source>
        <dbReference type="SMART" id="SM00065"/>
    </source>
</evidence>
<evidence type="ECO:0000259" key="9">
    <source>
        <dbReference type="SMART" id="SM00331"/>
    </source>
</evidence>
<dbReference type="Pfam" id="PF13185">
    <property type="entry name" value="GAF_2"/>
    <property type="match status" value="1"/>
</dbReference>
<dbReference type="SMART" id="SM00331">
    <property type="entry name" value="PP2C_SIG"/>
    <property type="match status" value="1"/>
</dbReference>
<dbReference type="GO" id="GO:0016791">
    <property type="term" value="F:phosphatase activity"/>
    <property type="evidence" value="ECO:0007669"/>
    <property type="project" value="TreeGrafter"/>
</dbReference>
<proteinExistence type="predicted"/>
<evidence type="ECO:0000313" key="10">
    <source>
        <dbReference type="EMBL" id="TET94128.1"/>
    </source>
</evidence>
<dbReference type="InterPro" id="IPR052016">
    <property type="entry name" value="Bact_Sigma-Reg"/>
</dbReference>
<protein>
    <submittedName>
        <fullName evidence="10">GAF domain-containing protein</fullName>
    </submittedName>
</protein>
<dbReference type="InterPro" id="IPR001932">
    <property type="entry name" value="PPM-type_phosphatase-like_dom"/>
</dbReference>
<dbReference type="Pfam" id="PF07228">
    <property type="entry name" value="SpoIIE"/>
    <property type="match status" value="1"/>
</dbReference>
<dbReference type="Gene3D" id="3.30.450.40">
    <property type="match status" value="1"/>
</dbReference>
<accession>A0A523YRL1</accession>
<dbReference type="InterPro" id="IPR003018">
    <property type="entry name" value="GAF"/>
</dbReference>
<feature type="transmembrane region" description="Helical" evidence="7">
    <location>
        <begin position="10"/>
        <end position="28"/>
    </location>
</feature>
<dbReference type="GO" id="GO:0000155">
    <property type="term" value="F:phosphorelay sensor kinase activity"/>
    <property type="evidence" value="ECO:0007669"/>
    <property type="project" value="InterPro"/>
</dbReference>
<feature type="transmembrane region" description="Helical" evidence="7">
    <location>
        <begin position="137"/>
        <end position="163"/>
    </location>
</feature>
<evidence type="ECO:0000256" key="1">
    <source>
        <dbReference type="ARBA" id="ARBA00004651"/>
    </source>
</evidence>
<comment type="caution">
    <text evidence="10">The sequence shown here is derived from an EMBL/GenBank/DDBJ whole genome shotgun (WGS) entry which is preliminary data.</text>
</comment>